<evidence type="ECO:0000313" key="3">
    <source>
        <dbReference type="Proteomes" id="UP001417504"/>
    </source>
</evidence>
<evidence type="ECO:0000256" key="1">
    <source>
        <dbReference type="SAM" id="MobiDB-lite"/>
    </source>
</evidence>
<reference evidence="2 3" key="1">
    <citation type="submission" date="2024-01" db="EMBL/GenBank/DDBJ databases">
        <title>Genome assemblies of Stephania.</title>
        <authorList>
            <person name="Yang L."/>
        </authorList>
    </citation>
    <scope>NUCLEOTIDE SEQUENCE [LARGE SCALE GENOMIC DNA]</scope>
    <source>
        <strain evidence="2">QJT</strain>
        <tissue evidence="2">Leaf</tissue>
    </source>
</reference>
<feature type="region of interest" description="Disordered" evidence="1">
    <location>
        <begin position="1"/>
        <end position="23"/>
    </location>
</feature>
<proteinExistence type="predicted"/>
<sequence>MGNDTVYYATGNRSPHHTPQWRIDNPKQEQLPYNGEYNPLTKEQQHLKETTSFTNKTTNLQLNI</sequence>
<comment type="caution">
    <text evidence="2">The sequence shown here is derived from an EMBL/GenBank/DDBJ whole genome shotgun (WGS) entry which is preliminary data.</text>
</comment>
<keyword evidence="3" id="KW-1185">Reference proteome</keyword>
<gene>
    <name evidence="2" type="ORF">Sjap_003479</name>
</gene>
<evidence type="ECO:0000313" key="2">
    <source>
        <dbReference type="EMBL" id="KAK9155999.1"/>
    </source>
</evidence>
<accession>A0AAP0KR96</accession>
<dbReference type="Proteomes" id="UP001417504">
    <property type="component" value="Unassembled WGS sequence"/>
</dbReference>
<dbReference type="AlphaFoldDB" id="A0AAP0KR96"/>
<organism evidence="2 3">
    <name type="scientific">Stephania japonica</name>
    <dbReference type="NCBI Taxonomy" id="461633"/>
    <lineage>
        <taxon>Eukaryota</taxon>
        <taxon>Viridiplantae</taxon>
        <taxon>Streptophyta</taxon>
        <taxon>Embryophyta</taxon>
        <taxon>Tracheophyta</taxon>
        <taxon>Spermatophyta</taxon>
        <taxon>Magnoliopsida</taxon>
        <taxon>Ranunculales</taxon>
        <taxon>Menispermaceae</taxon>
        <taxon>Menispermoideae</taxon>
        <taxon>Cissampelideae</taxon>
        <taxon>Stephania</taxon>
    </lineage>
</organism>
<protein>
    <submittedName>
        <fullName evidence="2">Uncharacterized protein</fullName>
    </submittedName>
</protein>
<dbReference type="EMBL" id="JBBNAE010000001">
    <property type="protein sequence ID" value="KAK9155999.1"/>
    <property type="molecule type" value="Genomic_DNA"/>
</dbReference>
<name>A0AAP0KR96_9MAGN</name>